<keyword evidence="4 5" id="KW-0472">Membrane</keyword>
<evidence type="ECO:0000256" key="1">
    <source>
        <dbReference type="ARBA" id="ARBA00004141"/>
    </source>
</evidence>
<feature type="transmembrane region" description="Helical" evidence="5">
    <location>
        <begin position="97"/>
        <end position="116"/>
    </location>
</feature>
<dbReference type="PANTHER" id="PTHR16201">
    <property type="entry name" value="SEVEN TRANSMEMBRANE PROTEIN 1-RELATED"/>
    <property type="match status" value="1"/>
</dbReference>
<organism evidence="6 7">
    <name type="scientific">Hyaloscypha bicolor E</name>
    <dbReference type="NCBI Taxonomy" id="1095630"/>
    <lineage>
        <taxon>Eukaryota</taxon>
        <taxon>Fungi</taxon>
        <taxon>Dikarya</taxon>
        <taxon>Ascomycota</taxon>
        <taxon>Pezizomycotina</taxon>
        <taxon>Leotiomycetes</taxon>
        <taxon>Helotiales</taxon>
        <taxon>Hyaloscyphaceae</taxon>
        <taxon>Hyaloscypha</taxon>
        <taxon>Hyaloscypha bicolor</taxon>
    </lineage>
</organism>
<evidence type="ECO:0000313" key="6">
    <source>
        <dbReference type="EMBL" id="PMD63345.1"/>
    </source>
</evidence>
<dbReference type="InterPro" id="IPR006603">
    <property type="entry name" value="PQ-loop_rpt"/>
</dbReference>
<protein>
    <recommendedName>
        <fullName evidence="8">PQ-loop-domain-containing protein</fullName>
    </recommendedName>
</protein>
<dbReference type="SMART" id="SM00679">
    <property type="entry name" value="CTNS"/>
    <property type="match status" value="2"/>
</dbReference>
<dbReference type="RefSeq" id="XP_024740249.1">
    <property type="nucleotide sequence ID" value="XM_024886577.1"/>
</dbReference>
<keyword evidence="3 5" id="KW-1133">Transmembrane helix</keyword>
<gene>
    <name evidence="6" type="ORF">K444DRAFT_661358</name>
</gene>
<evidence type="ECO:0000256" key="3">
    <source>
        <dbReference type="ARBA" id="ARBA00022989"/>
    </source>
</evidence>
<dbReference type="InParanoid" id="A0A2J6TK00"/>
<dbReference type="PANTHER" id="PTHR16201:SF37">
    <property type="entry name" value="PQ-LOOP REPEAT-CONTAINING PROTEIN"/>
    <property type="match status" value="1"/>
</dbReference>
<dbReference type="GeneID" id="36594654"/>
<reference evidence="6 7" key="1">
    <citation type="submission" date="2016-04" db="EMBL/GenBank/DDBJ databases">
        <title>A degradative enzymes factory behind the ericoid mycorrhizal symbiosis.</title>
        <authorList>
            <consortium name="DOE Joint Genome Institute"/>
            <person name="Martino E."/>
            <person name="Morin E."/>
            <person name="Grelet G."/>
            <person name="Kuo A."/>
            <person name="Kohler A."/>
            <person name="Daghino S."/>
            <person name="Barry K."/>
            <person name="Choi C."/>
            <person name="Cichocki N."/>
            <person name="Clum A."/>
            <person name="Copeland A."/>
            <person name="Hainaut M."/>
            <person name="Haridas S."/>
            <person name="Labutti K."/>
            <person name="Lindquist E."/>
            <person name="Lipzen A."/>
            <person name="Khouja H.-R."/>
            <person name="Murat C."/>
            <person name="Ohm R."/>
            <person name="Olson A."/>
            <person name="Spatafora J."/>
            <person name="Veneault-Fourrey C."/>
            <person name="Henrissat B."/>
            <person name="Grigoriev I."/>
            <person name="Martin F."/>
            <person name="Perotto S."/>
        </authorList>
    </citation>
    <scope>NUCLEOTIDE SEQUENCE [LARGE SCALE GENOMIC DNA]</scope>
    <source>
        <strain evidence="6 7">E</strain>
    </source>
</reference>
<evidence type="ECO:0000256" key="5">
    <source>
        <dbReference type="SAM" id="Phobius"/>
    </source>
</evidence>
<feature type="transmembrane region" description="Helical" evidence="5">
    <location>
        <begin position="39"/>
        <end position="57"/>
    </location>
</feature>
<feature type="transmembrane region" description="Helical" evidence="5">
    <location>
        <begin position="128"/>
        <end position="148"/>
    </location>
</feature>
<feature type="transmembrane region" description="Helical" evidence="5">
    <location>
        <begin position="160"/>
        <end position="181"/>
    </location>
</feature>
<dbReference type="GO" id="GO:0016020">
    <property type="term" value="C:membrane"/>
    <property type="evidence" value="ECO:0007669"/>
    <property type="project" value="UniProtKB-SubCell"/>
</dbReference>
<dbReference type="InterPro" id="IPR051415">
    <property type="entry name" value="LAAT-1"/>
</dbReference>
<keyword evidence="7" id="KW-1185">Reference proteome</keyword>
<proteinExistence type="predicted"/>
<comment type="subcellular location">
    <subcellularLocation>
        <location evidence="1">Membrane</location>
        <topology evidence="1">Multi-pass membrane protein</topology>
    </subcellularLocation>
</comment>
<evidence type="ECO:0000256" key="4">
    <source>
        <dbReference type="ARBA" id="ARBA00023136"/>
    </source>
</evidence>
<sequence>MFLGGQCSWDNWNSFWCIQLVPQIWTNYRVKKTDGLPGIMMFLWAICAVPFGAYSIAQNFNIPIQVQPQVFGTFCLVSWAQTLIYHDRWPVWKATSLTGIIWLVLGGVEAALILTLKPLYDRGINFPMIILGVVASILLAVGLLPPYVEIWRRRGRVIGINWIFLTIDWMGAFFSLMALVAQNTFDILGGVLYILCIFIEGGIFISHLIWRFRTRKIRAQAKEDGKTFEDIAEECRRENVQFRFAEREVVLPFFRSKPDAPGSLEAGDVQDSPSKTRLSLENAVEMRAGGFKS</sequence>
<evidence type="ECO:0008006" key="8">
    <source>
        <dbReference type="Google" id="ProtNLM"/>
    </source>
</evidence>
<dbReference type="OrthoDB" id="407617at2759"/>
<name>A0A2J6TK00_9HELO</name>
<dbReference type="Gene3D" id="1.20.1280.290">
    <property type="match status" value="1"/>
</dbReference>
<dbReference type="EMBL" id="KZ613782">
    <property type="protein sequence ID" value="PMD63345.1"/>
    <property type="molecule type" value="Genomic_DNA"/>
</dbReference>
<feature type="transmembrane region" description="Helical" evidence="5">
    <location>
        <begin position="187"/>
        <end position="210"/>
    </location>
</feature>
<evidence type="ECO:0000313" key="7">
    <source>
        <dbReference type="Proteomes" id="UP000235371"/>
    </source>
</evidence>
<keyword evidence="2 5" id="KW-0812">Transmembrane</keyword>
<evidence type="ECO:0000256" key="2">
    <source>
        <dbReference type="ARBA" id="ARBA00022692"/>
    </source>
</evidence>
<accession>A0A2J6TK00</accession>
<dbReference type="Pfam" id="PF04193">
    <property type="entry name" value="PQ-loop"/>
    <property type="match status" value="1"/>
</dbReference>
<dbReference type="Proteomes" id="UP000235371">
    <property type="component" value="Unassembled WGS sequence"/>
</dbReference>
<dbReference type="AlphaFoldDB" id="A0A2J6TK00"/>